<dbReference type="OrthoDB" id="10397417at2759"/>
<evidence type="ECO:0000313" key="2">
    <source>
        <dbReference type="Proteomes" id="UP000886998"/>
    </source>
</evidence>
<sequence>MIHTRLTGSSYQGYQTFYKKIPHHFFPLGRKAPVVLRVARCTSDAGGSYAPFRTNQASSLLSGVGRTDIADQAELSLREGGIAHASEVVADQDARAVNVTGPESDDRLLLRNRTRLT</sequence>
<keyword evidence="2" id="KW-1185">Reference proteome</keyword>
<accession>A0A8X6IGA1</accession>
<evidence type="ECO:0000313" key="1">
    <source>
        <dbReference type="EMBL" id="GFS44585.1"/>
    </source>
</evidence>
<dbReference type="Proteomes" id="UP000886998">
    <property type="component" value="Unassembled WGS sequence"/>
</dbReference>
<proteinExistence type="predicted"/>
<gene>
    <name evidence="1" type="ORF">TNIN_325821</name>
</gene>
<comment type="caution">
    <text evidence="1">The sequence shown here is derived from an EMBL/GenBank/DDBJ whole genome shotgun (WGS) entry which is preliminary data.</text>
</comment>
<dbReference type="AlphaFoldDB" id="A0A8X6IGA1"/>
<dbReference type="EMBL" id="BMAV01025778">
    <property type="protein sequence ID" value="GFS44585.1"/>
    <property type="molecule type" value="Genomic_DNA"/>
</dbReference>
<reference evidence="1" key="1">
    <citation type="submission" date="2020-08" db="EMBL/GenBank/DDBJ databases">
        <title>Multicomponent nature underlies the extraordinary mechanical properties of spider dragline silk.</title>
        <authorList>
            <person name="Kono N."/>
            <person name="Nakamura H."/>
            <person name="Mori M."/>
            <person name="Yoshida Y."/>
            <person name="Ohtoshi R."/>
            <person name="Malay A.D."/>
            <person name="Moran D.A.P."/>
            <person name="Tomita M."/>
            <person name="Numata K."/>
            <person name="Arakawa K."/>
        </authorList>
    </citation>
    <scope>NUCLEOTIDE SEQUENCE</scope>
</reference>
<protein>
    <submittedName>
        <fullName evidence="1">Uncharacterized protein</fullName>
    </submittedName>
</protein>
<organism evidence="1 2">
    <name type="scientific">Trichonephila inaurata madagascariensis</name>
    <dbReference type="NCBI Taxonomy" id="2747483"/>
    <lineage>
        <taxon>Eukaryota</taxon>
        <taxon>Metazoa</taxon>
        <taxon>Ecdysozoa</taxon>
        <taxon>Arthropoda</taxon>
        <taxon>Chelicerata</taxon>
        <taxon>Arachnida</taxon>
        <taxon>Araneae</taxon>
        <taxon>Araneomorphae</taxon>
        <taxon>Entelegynae</taxon>
        <taxon>Araneoidea</taxon>
        <taxon>Nephilidae</taxon>
        <taxon>Trichonephila</taxon>
        <taxon>Trichonephila inaurata</taxon>
    </lineage>
</organism>
<name>A0A8X6IGA1_9ARAC</name>